<sequence>MTKLGRIALTSLLAGASFQAAAIVPIDTKANPEDGWSGNVGLGLKGKSGSKDEQEYNVNFLLRNVKGERTALLLTDYNYAETNDKKDEDDLFVHGRWIENNFFRPMLDWELFAQYQYDEFDDLSSRKLAGTGVRWRFEDETENGKLHTSFGAGGFLEEEEAESTGEEDTNWRGNFYGKWVWDRNGEFPFSLYGRLYFQPVLDDLGDIRATGNGGIKFGITEDLALHVEAEVEYDSEPFDEADSTNVEYGVKLSYAFN</sequence>
<comment type="caution">
    <text evidence="2">The sequence shown here is derived from an EMBL/GenBank/DDBJ whole genome shotgun (WGS) entry which is preliminary data.</text>
</comment>
<keyword evidence="1" id="KW-0732">Signal</keyword>
<evidence type="ECO:0000313" key="3">
    <source>
        <dbReference type="Proteomes" id="UP001597380"/>
    </source>
</evidence>
<protein>
    <submittedName>
        <fullName evidence="2">DUF481 domain-containing protein</fullName>
    </submittedName>
</protein>
<accession>A0ABW4XT31</accession>
<evidence type="ECO:0000313" key="2">
    <source>
        <dbReference type="EMBL" id="MFD2097990.1"/>
    </source>
</evidence>
<feature type="chain" id="PRO_5045615625" evidence="1">
    <location>
        <begin position="23"/>
        <end position="257"/>
    </location>
</feature>
<dbReference type="Pfam" id="PF04338">
    <property type="entry name" value="DUF481"/>
    <property type="match status" value="1"/>
</dbReference>
<proteinExistence type="predicted"/>
<organism evidence="2 3">
    <name type="scientific">Corallincola platygyrae</name>
    <dbReference type="NCBI Taxonomy" id="1193278"/>
    <lineage>
        <taxon>Bacteria</taxon>
        <taxon>Pseudomonadati</taxon>
        <taxon>Pseudomonadota</taxon>
        <taxon>Gammaproteobacteria</taxon>
        <taxon>Alteromonadales</taxon>
        <taxon>Psychromonadaceae</taxon>
        <taxon>Corallincola</taxon>
    </lineage>
</organism>
<feature type="signal peptide" evidence="1">
    <location>
        <begin position="1"/>
        <end position="22"/>
    </location>
</feature>
<name>A0ABW4XT31_9GAMM</name>
<dbReference type="Proteomes" id="UP001597380">
    <property type="component" value="Unassembled WGS sequence"/>
</dbReference>
<evidence type="ECO:0000256" key="1">
    <source>
        <dbReference type="SAM" id="SignalP"/>
    </source>
</evidence>
<keyword evidence="3" id="KW-1185">Reference proteome</keyword>
<dbReference type="RefSeq" id="WP_345342224.1">
    <property type="nucleotide sequence ID" value="NZ_BAABLI010000034.1"/>
</dbReference>
<reference evidence="3" key="1">
    <citation type="journal article" date="2019" name="Int. J. Syst. Evol. Microbiol.">
        <title>The Global Catalogue of Microorganisms (GCM) 10K type strain sequencing project: providing services to taxonomists for standard genome sequencing and annotation.</title>
        <authorList>
            <consortium name="The Broad Institute Genomics Platform"/>
            <consortium name="The Broad Institute Genome Sequencing Center for Infectious Disease"/>
            <person name="Wu L."/>
            <person name="Ma J."/>
        </authorList>
    </citation>
    <scope>NUCLEOTIDE SEQUENCE [LARGE SCALE GENOMIC DNA]</scope>
    <source>
        <strain evidence="3">CGMCC 1.10992</strain>
    </source>
</reference>
<gene>
    <name evidence="2" type="ORF">ACFSJ3_18530</name>
</gene>
<dbReference type="InterPro" id="IPR007433">
    <property type="entry name" value="DUF481"/>
</dbReference>
<dbReference type="EMBL" id="JBHUHT010000031">
    <property type="protein sequence ID" value="MFD2097990.1"/>
    <property type="molecule type" value="Genomic_DNA"/>
</dbReference>